<feature type="domain" description="RNase H type-1" evidence="1">
    <location>
        <begin position="257"/>
        <end position="364"/>
    </location>
</feature>
<dbReference type="Proteomes" id="UP001358586">
    <property type="component" value="Chromosome 3"/>
</dbReference>
<accession>A0ABR0QJM0</accession>
<dbReference type="InterPro" id="IPR044730">
    <property type="entry name" value="RNase_H-like_dom_plant"/>
</dbReference>
<dbReference type="Pfam" id="PF13456">
    <property type="entry name" value="RVT_3"/>
    <property type="match status" value="1"/>
</dbReference>
<protein>
    <recommendedName>
        <fullName evidence="1">RNase H type-1 domain-containing protein</fullName>
    </recommendedName>
</protein>
<dbReference type="InterPro" id="IPR002156">
    <property type="entry name" value="RNaseH_domain"/>
</dbReference>
<dbReference type="Gene3D" id="3.30.420.10">
    <property type="entry name" value="Ribonuclease H-like superfamily/Ribonuclease H"/>
    <property type="match status" value="1"/>
</dbReference>
<sequence length="392" mass="45249">MTSLWNSSYNGKIFILQGKEEEAQVVWDRARTLNQDFCNCNLLNDPLLLANPIFKRWETPPRGHVKIKFDVFVSNNRVGYEVIARDKGNFIMGGGGGFKDEIMLEKDESYVFDESIKIAFKLCIKTYVIFITDNASLVNKVKHHCTDITVIGARIKESLKAFENFKVAKDCPKAHEVLIVGGFDNRLLTNSYDFSIDRIEDSIRILDKKAFEDFIYTLLNIWNRRNNAIFRGKEEEVNGIWKHSLKVDAVVNSCGMSFGIIARDSYGFLLSRKVSFTNKKVNPKWAELDALIDGFQFAHLLNVDKVIFESGCTSIVNRFCGHNEDVSILGYWIKEAYKLLDSFLFTEIKWINRGCNKLVDFRCNWSILKRCNFKFDMDYPSDIHNIVILDEI</sequence>
<dbReference type="EMBL" id="JARKNE010000003">
    <property type="protein sequence ID" value="KAK5839500.1"/>
    <property type="molecule type" value="Genomic_DNA"/>
</dbReference>
<dbReference type="InterPro" id="IPR036397">
    <property type="entry name" value="RNaseH_sf"/>
</dbReference>
<dbReference type="PANTHER" id="PTHR47723">
    <property type="entry name" value="OS05G0353850 PROTEIN"/>
    <property type="match status" value="1"/>
</dbReference>
<keyword evidence="3" id="KW-1185">Reference proteome</keyword>
<evidence type="ECO:0000313" key="2">
    <source>
        <dbReference type="EMBL" id="KAK5839500.1"/>
    </source>
</evidence>
<comment type="caution">
    <text evidence="2">The sequence shown here is derived from an EMBL/GenBank/DDBJ whole genome shotgun (WGS) entry which is preliminary data.</text>
</comment>
<dbReference type="PANTHER" id="PTHR47723:SF19">
    <property type="entry name" value="POLYNUCLEOTIDYL TRANSFERASE, RIBONUCLEASE H-LIKE SUPERFAMILY PROTEIN"/>
    <property type="match status" value="1"/>
</dbReference>
<reference evidence="2 3" key="1">
    <citation type="submission" date="2023-03" db="EMBL/GenBank/DDBJ databases">
        <title>WGS of Gossypium arboreum.</title>
        <authorList>
            <person name="Yu D."/>
        </authorList>
    </citation>
    <scope>NUCLEOTIDE SEQUENCE [LARGE SCALE GENOMIC DNA]</scope>
    <source>
        <tissue evidence="2">Leaf</tissue>
    </source>
</reference>
<name>A0ABR0QJM0_GOSAR</name>
<organism evidence="2 3">
    <name type="scientific">Gossypium arboreum</name>
    <name type="common">Tree cotton</name>
    <name type="synonym">Gossypium nanking</name>
    <dbReference type="NCBI Taxonomy" id="29729"/>
    <lineage>
        <taxon>Eukaryota</taxon>
        <taxon>Viridiplantae</taxon>
        <taxon>Streptophyta</taxon>
        <taxon>Embryophyta</taxon>
        <taxon>Tracheophyta</taxon>
        <taxon>Spermatophyta</taxon>
        <taxon>Magnoliopsida</taxon>
        <taxon>eudicotyledons</taxon>
        <taxon>Gunneridae</taxon>
        <taxon>Pentapetalae</taxon>
        <taxon>rosids</taxon>
        <taxon>malvids</taxon>
        <taxon>Malvales</taxon>
        <taxon>Malvaceae</taxon>
        <taxon>Malvoideae</taxon>
        <taxon>Gossypium</taxon>
    </lineage>
</organism>
<gene>
    <name evidence="2" type="ORF">PVK06_008297</name>
</gene>
<dbReference type="InterPro" id="IPR053151">
    <property type="entry name" value="RNase_H-like"/>
</dbReference>
<evidence type="ECO:0000259" key="1">
    <source>
        <dbReference type="Pfam" id="PF13456"/>
    </source>
</evidence>
<dbReference type="CDD" id="cd06222">
    <property type="entry name" value="RNase_H_like"/>
    <property type="match status" value="1"/>
</dbReference>
<evidence type="ECO:0000313" key="3">
    <source>
        <dbReference type="Proteomes" id="UP001358586"/>
    </source>
</evidence>
<proteinExistence type="predicted"/>